<evidence type="ECO:0000259" key="2">
    <source>
        <dbReference type="Pfam" id="PF00646"/>
    </source>
</evidence>
<dbReference type="InterPro" id="IPR013187">
    <property type="entry name" value="F-box-assoc_dom_typ3"/>
</dbReference>
<dbReference type="InterPro" id="IPR017451">
    <property type="entry name" value="F-box-assoc_interact_dom"/>
</dbReference>
<dbReference type="OrthoDB" id="610337at2759"/>
<evidence type="ECO:0000259" key="3">
    <source>
        <dbReference type="Pfam" id="PF08268"/>
    </source>
</evidence>
<dbReference type="PANTHER" id="PTHR31111:SF136">
    <property type="entry name" value="F-BOX ASSOCIATED DOMAIN-CONTAINING PROTEIN"/>
    <property type="match status" value="1"/>
</dbReference>
<organism evidence="4 5">
    <name type="scientific">Protea cynaroides</name>
    <dbReference type="NCBI Taxonomy" id="273540"/>
    <lineage>
        <taxon>Eukaryota</taxon>
        <taxon>Viridiplantae</taxon>
        <taxon>Streptophyta</taxon>
        <taxon>Embryophyta</taxon>
        <taxon>Tracheophyta</taxon>
        <taxon>Spermatophyta</taxon>
        <taxon>Magnoliopsida</taxon>
        <taxon>Proteales</taxon>
        <taxon>Proteaceae</taxon>
        <taxon>Protea</taxon>
    </lineage>
</organism>
<feature type="region of interest" description="Disordered" evidence="1">
    <location>
        <begin position="1"/>
        <end position="27"/>
    </location>
</feature>
<dbReference type="Proteomes" id="UP001141806">
    <property type="component" value="Unassembled WGS sequence"/>
</dbReference>
<evidence type="ECO:0000313" key="5">
    <source>
        <dbReference type="Proteomes" id="UP001141806"/>
    </source>
</evidence>
<dbReference type="Pfam" id="PF00646">
    <property type="entry name" value="F-box"/>
    <property type="match status" value="1"/>
</dbReference>
<dbReference type="EMBL" id="JAMYWD010000003">
    <property type="protein sequence ID" value="KAJ4976121.1"/>
    <property type="molecule type" value="Genomic_DNA"/>
</dbReference>
<dbReference type="NCBIfam" id="TIGR01640">
    <property type="entry name" value="F_box_assoc_1"/>
    <property type="match status" value="1"/>
</dbReference>
<dbReference type="Gene3D" id="1.20.1280.50">
    <property type="match status" value="1"/>
</dbReference>
<dbReference type="SUPFAM" id="SSF81383">
    <property type="entry name" value="F-box domain"/>
    <property type="match status" value="1"/>
</dbReference>
<feature type="domain" description="F-box associated beta-propeller type 3" evidence="3">
    <location>
        <begin position="129"/>
        <end position="390"/>
    </location>
</feature>
<feature type="domain" description="F-box" evidence="2">
    <location>
        <begin position="35"/>
        <end position="69"/>
    </location>
</feature>
<dbReference type="AlphaFoldDB" id="A0A9Q0KSX2"/>
<dbReference type="InterPro" id="IPR036047">
    <property type="entry name" value="F-box-like_dom_sf"/>
</dbReference>
<dbReference type="CDD" id="cd22157">
    <property type="entry name" value="F-box_AtFBW1-like"/>
    <property type="match status" value="1"/>
</dbReference>
<dbReference type="InterPro" id="IPR001810">
    <property type="entry name" value="F-box_dom"/>
</dbReference>
<accession>A0A9Q0KSX2</accession>
<evidence type="ECO:0000313" key="4">
    <source>
        <dbReference type="EMBL" id="KAJ4976121.1"/>
    </source>
</evidence>
<evidence type="ECO:0000256" key="1">
    <source>
        <dbReference type="SAM" id="MobiDB-lite"/>
    </source>
</evidence>
<sequence>MEKTKSSDPSSHAMEKPDGESSYRTNSGSIVSSNEDLMVNILSWLPVKVLSRFKCVSKQWNTLISDPYFIRVHQGRAPQDHNIMKLLWMTRGSYGDGLISVCSVEEKEKKKVTLDVIGSYYPDGFKYHSMNMIGRPCNGLICLEHLCFNEWTYHYKCLILVCNPETQNTVLIPQGTDRQYSFLQGLGFCSSSNEFKLVQLYERSENKWEGIGCELFTVGHRGVTGTHPLQPSRSWRHVGYFPCHEFCYLSDMCHVKGRVHWIIQPLLVSSFEFIVSLDLELEEFKLVSCPENWPEDVRRLQKCMDLIELGGELCVVFRNCDAWDIWVLKDYNNSIWSKEYQIKENIPKDPLFDDLKVVGIWRRRLLIIIDNEILCYYDPRNNSLDVIMEENFGNLSGRVAVFVENLVIPF</sequence>
<dbReference type="PANTHER" id="PTHR31111">
    <property type="entry name" value="BNAA05G37150D PROTEIN-RELATED"/>
    <property type="match status" value="1"/>
</dbReference>
<reference evidence="4" key="1">
    <citation type="journal article" date="2023" name="Plant J.">
        <title>The genome of the king protea, Protea cynaroides.</title>
        <authorList>
            <person name="Chang J."/>
            <person name="Duong T.A."/>
            <person name="Schoeman C."/>
            <person name="Ma X."/>
            <person name="Roodt D."/>
            <person name="Barker N."/>
            <person name="Li Z."/>
            <person name="Van de Peer Y."/>
            <person name="Mizrachi E."/>
        </authorList>
    </citation>
    <scope>NUCLEOTIDE SEQUENCE</scope>
    <source>
        <tissue evidence="4">Young leaves</tissue>
    </source>
</reference>
<comment type="caution">
    <text evidence="4">The sequence shown here is derived from an EMBL/GenBank/DDBJ whole genome shotgun (WGS) entry which is preliminary data.</text>
</comment>
<evidence type="ECO:0008006" key="6">
    <source>
        <dbReference type="Google" id="ProtNLM"/>
    </source>
</evidence>
<keyword evidence="5" id="KW-1185">Reference proteome</keyword>
<dbReference type="Pfam" id="PF08268">
    <property type="entry name" value="FBA_3"/>
    <property type="match status" value="1"/>
</dbReference>
<protein>
    <recommendedName>
        <fullName evidence="6">F-box domain-containing protein</fullName>
    </recommendedName>
</protein>
<proteinExistence type="predicted"/>
<gene>
    <name evidence="4" type="ORF">NE237_001227</name>
</gene>
<name>A0A9Q0KSX2_9MAGN</name>